<reference evidence="2 3" key="1">
    <citation type="journal article" date="2003" name="Genome Res.">
        <title>Comparative complete genome sequence analysis of the amino acid replacements responsible for the thermostability of Corynebacterium efficiens.</title>
        <authorList>
            <person name="Nishio Y."/>
            <person name="Nakamura Y."/>
            <person name="Kawarabayasi Y."/>
            <person name="Usuda Y."/>
            <person name="Kimura E."/>
            <person name="Sugimoto S."/>
            <person name="Matsui K."/>
            <person name="Yamagishi A."/>
            <person name="Kikuchi H."/>
            <person name="Ikeo K."/>
            <person name="Gojobori T."/>
        </authorList>
    </citation>
    <scope>NUCLEOTIDE SEQUENCE [LARGE SCALE GENOMIC DNA]</scope>
    <source>
        <strain evidence="3">DSM 44549 / YS-314 / AJ 12310 / JCM 11189 / NBRC 100395</strain>
    </source>
</reference>
<evidence type="ECO:0000313" key="2">
    <source>
        <dbReference type="EMBL" id="BAC18025.1"/>
    </source>
</evidence>
<accession>Q8FQA6</accession>
<name>Q8FQA6_COREF</name>
<sequence length="460" mass="51765">MISFPDDADLDPFGFPKRLPPTIHPVPDKPVGFQLKVVLNDTTPEIWRRIEIPGDMTLDVFHLVLQGAMGWQNSHLHEFVEDQDHYPFITEFMFEEEGSGFLESDFRVDQVLTAVGDKLGYHYDFGDSWDHTITVEKILDTPSDQSRCLEGARACPPEDMGGMVTLEVVVPWVESGFKKQLEPTHIDADDYRHWLGDWHPAAFDPEEATREIQIMLRAGFSRMAPGLKQVINTLPPFQGEHLEELLNLDIWYDADTSGPGLTPEMLRPFTELMELLDGGVKLTTAKYLPPAVVREYAARTGLDTWWPRRITSESVTPLPEIREFCRSLGLVRVSTGMVAPTKKAQALRFDPGAWEKQLQTKLPLGKTVFEKHAGWVALVVAGSGAPYLQWPGLISEVLFDMGWRNQGRLGDPNRVPFRSPTYEVLQLLAEGVAADPWDSEVPEEMVAAVAALARRIVVVR</sequence>
<dbReference type="EMBL" id="BA000035">
    <property type="protein sequence ID" value="BAC18025.1"/>
    <property type="molecule type" value="Genomic_DNA"/>
</dbReference>
<evidence type="ECO:0000313" key="3">
    <source>
        <dbReference type="Proteomes" id="UP000001409"/>
    </source>
</evidence>
<dbReference type="Pfam" id="PF07929">
    <property type="entry name" value="PRiA4_ORF3"/>
    <property type="match status" value="1"/>
</dbReference>
<dbReference type="AlphaFoldDB" id="Q8FQA6"/>
<organism evidence="2 3">
    <name type="scientific">Corynebacterium efficiens (strain DSM 44549 / YS-314 / AJ 12310 / JCM 11189 / NBRC 100395)</name>
    <dbReference type="NCBI Taxonomy" id="196164"/>
    <lineage>
        <taxon>Bacteria</taxon>
        <taxon>Bacillati</taxon>
        <taxon>Actinomycetota</taxon>
        <taxon>Actinomycetes</taxon>
        <taxon>Mycobacteriales</taxon>
        <taxon>Corynebacteriaceae</taxon>
        <taxon>Corynebacterium</taxon>
    </lineage>
</organism>
<keyword evidence="3" id="KW-1185">Reference proteome</keyword>
<dbReference type="eggNOG" id="COG1846">
    <property type="taxonomic scope" value="Bacteria"/>
</dbReference>
<feature type="domain" description="Plasmid pRiA4b Orf3-like" evidence="1">
    <location>
        <begin position="33"/>
        <end position="206"/>
    </location>
</feature>
<dbReference type="InterPro" id="IPR024047">
    <property type="entry name" value="MM3350-like_sf"/>
</dbReference>
<proteinExistence type="predicted"/>
<dbReference type="Proteomes" id="UP000001409">
    <property type="component" value="Chromosome"/>
</dbReference>
<dbReference type="OrthoDB" id="9816539at2"/>
<protein>
    <recommendedName>
        <fullName evidence="1">Plasmid pRiA4b Orf3-like domain-containing protein</fullName>
    </recommendedName>
</protein>
<dbReference type="STRING" id="196164.gene:10741623"/>
<dbReference type="PANTHER" id="PTHR41878">
    <property type="entry name" value="LEXA REPRESSOR-RELATED"/>
    <property type="match status" value="1"/>
</dbReference>
<dbReference type="InterPro" id="IPR012912">
    <property type="entry name" value="Plasmid_pRiA4b_Orf3-like"/>
</dbReference>
<dbReference type="PANTHER" id="PTHR41878:SF1">
    <property type="entry name" value="TNPR PROTEIN"/>
    <property type="match status" value="1"/>
</dbReference>
<dbReference type="Gene3D" id="3.10.290.30">
    <property type="entry name" value="MM3350-like"/>
    <property type="match status" value="1"/>
</dbReference>
<dbReference type="SUPFAM" id="SSF159941">
    <property type="entry name" value="MM3350-like"/>
    <property type="match status" value="1"/>
</dbReference>
<evidence type="ECO:0000259" key="1">
    <source>
        <dbReference type="Pfam" id="PF07929"/>
    </source>
</evidence>
<dbReference type="HOGENOM" id="CLU_035896_0_0_11"/>
<dbReference type="KEGG" id="cef:CE1215"/>